<evidence type="ECO:0000313" key="3">
    <source>
        <dbReference type="Proteomes" id="UP001472677"/>
    </source>
</evidence>
<evidence type="ECO:0000313" key="2">
    <source>
        <dbReference type="EMBL" id="KAK8562041.1"/>
    </source>
</evidence>
<sequence length="115" mass="12782">MNNSWNYGSHLCASLARAPRDAYWPQKEALERTKRNANPPRVNGSSGEGRHQVLKGVEDEGKIGILENCAIAWCRVLMGIATLARELNEAEIMGFSLMRLAGSRLLMMFSSSDTR</sequence>
<comment type="caution">
    <text evidence="2">The sequence shown here is derived from an EMBL/GenBank/DDBJ whole genome shotgun (WGS) entry which is preliminary data.</text>
</comment>
<reference evidence="2 3" key="1">
    <citation type="journal article" date="2024" name="G3 (Bethesda)">
        <title>Genome assembly of Hibiscus sabdariffa L. provides insights into metabolisms of medicinal natural products.</title>
        <authorList>
            <person name="Kim T."/>
        </authorList>
    </citation>
    <scope>NUCLEOTIDE SEQUENCE [LARGE SCALE GENOMIC DNA]</scope>
    <source>
        <strain evidence="2">TK-2024</strain>
        <tissue evidence="2">Old leaves</tissue>
    </source>
</reference>
<dbReference type="EMBL" id="JBBPBM010000013">
    <property type="protein sequence ID" value="KAK8562041.1"/>
    <property type="molecule type" value="Genomic_DNA"/>
</dbReference>
<feature type="region of interest" description="Disordered" evidence="1">
    <location>
        <begin position="28"/>
        <end position="52"/>
    </location>
</feature>
<gene>
    <name evidence="2" type="ORF">V6N12_049094</name>
</gene>
<keyword evidence="3" id="KW-1185">Reference proteome</keyword>
<dbReference type="Proteomes" id="UP001472677">
    <property type="component" value="Unassembled WGS sequence"/>
</dbReference>
<proteinExistence type="predicted"/>
<name>A0ABR2EJK0_9ROSI</name>
<organism evidence="2 3">
    <name type="scientific">Hibiscus sabdariffa</name>
    <name type="common">roselle</name>
    <dbReference type="NCBI Taxonomy" id="183260"/>
    <lineage>
        <taxon>Eukaryota</taxon>
        <taxon>Viridiplantae</taxon>
        <taxon>Streptophyta</taxon>
        <taxon>Embryophyta</taxon>
        <taxon>Tracheophyta</taxon>
        <taxon>Spermatophyta</taxon>
        <taxon>Magnoliopsida</taxon>
        <taxon>eudicotyledons</taxon>
        <taxon>Gunneridae</taxon>
        <taxon>Pentapetalae</taxon>
        <taxon>rosids</taxon>
        <taxon>malvids</taxon>
        <taxon>Malvales</taxon>
        <taxon>Malvaceae</taxon>
        <taxon>Malvoideae</taxon>
        <taxon>Hibiscus</taxon>
    </lineage>
</organism>
<accession>A0ABR2EJK0</accession>
<evidence type="ECO:0000256" key="1">
    <source>
        <dbReference type="SAM" id="MobiDB-lite"/>
    </source>
</evidence>
<protein>
    <submittedName>
        <fullName evidence="2">Uncharacterized protein</fullName>
    </submittedName>
</protein>